<dbReference type="GeneID" id="54303820"/>
<sequence length="197" mass="23222">MNEDLISILCDESWYYDQKGFNDVLFRKDGTGEIVFRGETTIMIATAFHWKVFSQSINQGANNYQKIPHVIGQLDIEMTITKRRLTRWKKLDELQLNEAYLTEDAFMPKTYTICLEKGSFLTPWAESNFKKFPSAPPRYALRLKFDKSPYPPRHELKNPEGGPEQVKVWDWKEFCNRELPEDQWVGPTFWNTNCIVQ</sequence>
<reference evidence="1" key="1">
    <citation type="journal article" date="2020" name="Stud. Mycol.">
        <title>101 Dothideomycetes genomes: a test case for predicting lifestyles and emergence of pathogens.</title>
        <authorList>
            <person name="Haridas S."/>
            <person name="Albert R."/>
            <person name="Binder M."/>
            <person name="Bloem J."/>
            <person name="Labutti K."/>
            <person name="Salamov A."/>
            <person name="Andreopoulos B."/>
            <person name="Baker S."/>
            <person name="Barry K."/>
            <person name="Bills G."/>
            <person name="Bluhm B."/>
            <person name="Cannon C."/>
            <person name="Castanera R."/>
            <person name="Culley D."/>
            <person name="Daum C."/>
            <person name="Ezra D."/>
            <person name="Gonzalez J."/>
            <person name="Henrissat B."/>
            <person name="Kuo A."/>
            <person name="Liang C."/>
            <person name="Lipzen A."/>
            <person name="Lutzoni F."/>
            <person name="Magnuson J."/>
            <person name="Mondo S."/>
            <person name="Nolan M."/>
            <person name="Ohm R."/>
            <person name="Pangilinan J."/>
            <person name="Park H.-J."/>
            <person name="Ramirez L."/>
            <person name="Alfaro M."/>
            <person name="Sun H."/>
            <person name="Tritt A."/>
            <person name="Yoshinaga Y."/>
            <person name="Zwiers L.-H."/>
            <person name="Turgeon B."/>
            <person name="Goodwin S."/>
            <person name="Spatafora J."/>
            <person name="Crous P."/>
            <person name="Grigoriev I."/>
        </authorList>
    </citation>
    <scope>NUCLEOTIDE SEQUENCE</scope>
    <source>
        <strain evidence="1">CBS 121167</strain>
    </source>
</reference>
<proteinExistence type="predicted"/>
<dbReference type="Proteomes" id="UP000799438">
    <property type="component" value="Unassembled WGS sequence"/>
</dbReference>
<dbReference type="OrthoDB" id="3917213at2759"/>
<gene>
    <name evidence="1" type="ORF">K452DRAFT_360039</name>
</gene>
<dbReference type="RefSeq" id="XP_033396142.1">
    <property type="nucleotide sequence ID" value="XM_033546314.1"/>
</dbReference>
<accession>A0A6A6B8E9</accession>
<evidence type="ECO:0000313" key="1">
    <source>
        <dbReference type="EMBL" id="KAF2140429.1"/>
    </source>
</evidence>
<evidence type="ECO:0000313" key="2">
    <source>
        <dbReference type="Proteomes" id="UP000799438"/>
    </source>
</evidence>
<protein>
    <submittedName>
        <fullName evidence="1">Uncharacterized protein</fullName>
    </submittedName>
</protein>
<keyword evidence="2" id="KW-1185">Reference proteome</keyword>
<name>A0A6A6B8E9_9PEZI</name>
<dbReference type="AlphaFoldDB" id="A0A6A6B8E9"/>
<organism evidence="1 2">
    <name type="scientific">Aplosporella prunicola CBS 121167</name>
    <dbReference type="NCBI Taxonomy" id="1176127"/>
    <lineage>
        <taxon>Eukaryota</taxon>
        <taxon>Fungi</taxon>
        <taxon>Dikarya</taxon>
        <taxon>Ascomycota</taxon>
        <taxon>Pezizomycotina</taxon>
        <taxon>Dothideomycetes</taxon>
        <taxon>Dothideomycetes incertae sedis</taxon>
        <taxon>Botryosphaeriales</taxon>
        <taxon>Aplosporellaceae</taxon>
        <taxon>Aplosporella</taxon>
    </lineage>
</organism>
<dbReference type="EMBL" id="ML995490">
    <property type="protein sequence ID" value="KAF2140429.1"/>
    <property type="molecule type" value="Genomic_DNA"/>
</dbReference>